<evidence type="ECO:0000256" key="4">
    <source>
        <dbReference type="ARBA" id="ARBA00022729"/>
    </source>
</evidence>
<dbReference type="GO" id="GO:0043190">
    <property type="term" value="C:ATP-binding cassette (ABC) transporter complex"/>
    <property type="evidence" value="ECO:0007669"/>
    <property type="project" value="InterPro"/>
</dbReference>
<name>A0A3N4A0S7_9MICC</name>
<organism evidence="6 7">
    <name type="scientific">Kocuria soli</name>
    <dbReference type="NCBI Taxonomy" id="2485125"/>
    <lineage>
        <taxon>Bacteria</taxon>
        <taxon>Bacillati</taxon>
        <taxon>Actinomycetota</taxon>
        <taxon>Actinomycetes</taxon>
        <taxon>Micrococcales</taxon>
        <taxon>Micrococcaceae</taxon>
        <taxon>Kocuria</taxon>
    </lineage>
</organism>
<dbReference type="Gene3D" id="3.40.190.10">
    <property type="entry name" value="Periplasmic binding protein-like II"/>
    <property type="match status" value="1"/>
</dbReference>
<proteinExistence type="inferred from homology"/>
<evidence type="ECO:0000313" key="6">
    <source>
        <dbReference type="EMBL" id="ROZ61678.1"/>
    </source>
</evidence>
<dbReference type="GO" id="GO:1904680">
    <property type="term" value="F:peptide transmembrane transporter activity"/>
    <property type="evidence" value="ECO:0007669"/>
    <property type="project" value="TreeGrafter"/>
</dbReference>
<dbReference type="CDD" id="cd08503">
    <property type="entry name" value="PBP2_NikA_DppA_OppA_like_17"/>
    <property type="match status" value="1"/>
</dbReference>
<feature type="domain" description="Solute-binding protein family 5" evidence="5">
    <location>
        <begin position="114"/>
        <end position="443"/>
    </location>
</feature>
<dbReference type="SUPFAM" id="SSF53850">
    <property type="entry name" value="Periplasmic binding protein-like II"/>
    <property type="match status" value="1"/>
</dbReference>
<comment type="caution">
    <text evidence="6">The sequence shown here is derived from an EMBL/GenBank/DDBJ whole genome shotgun (WGS) entry which is preliminary data.</text>
</comment>
<evidence type="ECO:0000259" key="5">
    <source>
        <dbReference type="Pfam" id="PF00496"/>
    </source>
</evidence>
<reference evidence="6 7" key="1">
    <citation type="submission" date="2018-10" db="EMBL/GenBank/DDBJ databases">
        <title>Kocuria sp. M5W7-7, whole genome shotgun sequence.</title>
        <authorList>
            <person name="Tuo L."/>
        </authorList>
    </citation>
    <scope>NUCLEOTIDE SEQUENCE [LARGE SCALE GENOMIC DNA]</scope>
    <source>
        <strain evidence="6 7">M5W7-7</strain>
    </source>
</reference>
<dbReference type="RefSeq" id="WP_123826587.1">
    <property type="nucleotide sequence ID" value="NZ_RKMF01000019.1"/>
</dbReference>
<keyword evidence="7" id="KW-1185">Reference proteome</keyword>
<dbReference type="PROSITE" id="PS01040">
    <property type="entry name" value="SBP_BACTERIAL_5"/>
    <property type="match status" value="1"/>
</dbReference>
<evidence type="ECO:0000313" key="7">
    <source>
        <dbReference type="Proteomes" id="UP000270616"/>
    </source>
</evidence>
<comment type="subcellular location">
    <subcellularLocation>
        <location evidence="1">Cell membrane</location>
        <topology evidence="1">Lipid-anchor</topology>
    </subcellularLocation>
</comment>
<accession>A0A3N4A0S7</accession>
<dbReference type="PANTHER" id="PTHR30290:SF9">
    <property type="entry name" value="OLIGOPEPTIDE-BINDING PROTEIN APPA"/>
    <property type="match status" value="1"/>
</dbReference>
<dbReference type="Gene3D" id="3.10.105.10">
    <property type="entry name" value="Dipeptide-binding Protein, Domain 3"/>
    <property type="match status" value="1"/>
</dbReference>
<protein>
    <submittedName>
        <fullName evidence="6">ABC transporter substrate-binding protein</fullName>
    </submittedName>
</protein>
<evidence type="ECO:0000256" key="2">
    <source>
        <dbReference type="ARBA" id="ARBA00005695"/>
    </source>
</evidence>
<dbReference type="GO" id="GO:0015833">
    <property type="term" value="P:peptide transport"/>
    <property type="evidence" value="ECO:0007669"/>
    <property type="project" value="TreeGrafter"/>
</dbReference>
<dbReference type="EMBL" id="RKMF01000019">
    <property type="protein sequence ID" value="ROZ61678.1"/>
    <property type="molecule type" value="Genomic_DNA"/>
</dbReference>
<evidence type="ECO:0000256" key="1">
    <source>
        <dbReference type="ARBA" id="ARBA00004193"/>
    </source>
</evidence>
<dbReference type="InterPro" id="IPR000914">
    <property type="entry name" value="SBP_5_dom"/>
</dbReference>
<keyword evidence="4" id="KW-0732">Signal</keyword>
<dbReference type="PROSITE" id="PS51318">
    <property type="entry name" value="TAT"/>
    <property type="match status" value="1"/>
</dbReference>
<dbReference type="InterPro" id="IPR030678">
    <property type="entry name" value="Peptide/Ni-bd"/>
</dbReference>
<dbReference type="Pfam" id="PF00496">
    <property type="entry name" value="SBP_bac_5"/>
    <property type="match status" value="1"/>
</dbReference>
<evidence type="ECO:0000256" key="3">
    <source>
        <dbReference type="ARBA" id="ARBA00022448"/>
    </source>
</evidence>
<dbReference type="InterPro" id="IPR039424">
    <property type="entry name" value="SBP_5"/>
</dbReference>
<sequence>MGDPASSRTGPIGSDRAVRREHGLPVAVELSRRRLLGGSLALGSLGVLSACSAPTAFEVDADAPPVQGGTLRVGLSGGSSADSIDAHITVNSGDSARAINLYEPLVERDDEYKIAYRLAESMEPNDDGSVWTLYLRENLKFSDGSDLTADDVVFTFERVTDPEDPKTNASNLATFDRAVAVDDRTVEVHLTSPNAVLDDALAQYSMGVVPRDYDPENPVGAGPFKLKSFTAGVSTVLERNPHYWDTAPHLDQVELLNFNDTDALINALLSSQVDCVGQIPVALVEVLESDERMAVLNSATGMWLPFTMRVDVKPFDDVRVRRAFRLAVDREQMIDQVLSGHGRPGNDMFSPYDPSYPRDFPQRDQDVAEAKRLLSEAGYPDGLTVELVTAPIQSGVVEAAQVFAQQAKDVGITVEIRRVDTTTFFGDQYLQWDFAQSFWYTRNFLPQARNCATAEAPFNETAWTDQEFTDLLDTAQAELDETRRNDLIRKAQQRLYDDGGYIIWGFANQVDAYQRYVLGLRENSTGLPLSGYTFRRVWLGEVS</sequence>
<dbReference type="PANTHER" id="PTHR30290">
    <property type="entry name" value="PERIPLASMIC BINDING COMPONENT OF ABC TRANSPORTER"/>
    <property type="match status" value="1"/>
</dbReference>
<dbReference type="InterPro" id="IPR023765">
    <property type="entry name" value="SBP_5_CS"/>
</dbReference>
<dbReference type="Proteomes" id="UP000270616">
    <property type="component" value="Unassembled WGS sequence"/>
</dbReference>
<dbReference type="GO" id="GO:0042597">
    <property type="term" value="C:periplasmic space"/>
    <property type="evidence" value="ECO:0007669"/>
    <property type="project" value="UniProtKB-ARBA"/>
</dbReference>
<comment type="similarity">
    <text evidence="2">Belongs to the bacterial solute-binding protein 5 family.</text>
</comment>
<dbReference type="AlphaFoldDB" id="A0A3N4A0S7"/>
<dbReference type="OrthoDB" id="3225986at2"/>
<dbReference type="PIRSF" id="PIRSF002741">
    <property type="entry name" value="MppA"/>
    <property type="match status" value="1"/>
</dbReference>
<gene>
    <name evidence="6" type="ORF">EDL96_12595</name>
</gene>
<keyword evidence="3" id="KW-0813">Transport</keyword>
<dbReference type="InterPro" id="IPR006311">
    <property type="entry name" value="TAT_signal"/>
</dbReference>